<evidence type="ECO:0000256" key="2">
    <source>
        <dbReference type="SAM" id="SignalP"/>
    </source>
</evidence>
<comment type="caution">
    <text evidence="3">The sequence shown here is derived from an EMBL/GenBank/DDBJ whole genome shotgun (WGS) entry which is preliminary data.</text>
</comment>
<feature type="region of interest" description="Disordered" evidence="1">
    <location>
        <begin position="26"/>
        <end position="50"/>
    </location>
</feature>
<evidence type="ECO:0000313" key="4">
    <source>
        <dbReference type="Proteomes" id="UP000887458"/>
    </source>
</evidence>
<feature type="signal peptide" evidence="2">
    <location>
        <begin position="1"/>
        <end position="21"/>
    </location>
</feature>
<protein>
    <submittedName>
        <fullName evidence="3">Uncharacterized protein</fullName>
    </submittedName>
</protein>
<evidence type="ECO:0000313" key="3">
    <source>
        <dbReference type="EMBL" id="KAH9413541.1"/>
    </source>
</evidence>
<dbReference type="Proteomes" id="UP000887458">
    <property type="component" value="Unassembled WGS sequence"/>
</dbReference>
<reference evidence="3 4" key="2">
    <citation type="journal article" date="2022" name="Mol. Biol. Evol.">
        <title>Comparative Genomics Reveals Insights into the Divergent Evolution of Astigmatic Mites and Household Pest Adaptations.</title>
        <authorList>
            <person name="Xiong Q."/>
            <person name="Wan A.T."/>
            <person name="Liu X."/>
            <person name="Fung C.S."/>
            <person name="Xiao X."/>
            <person name="Malainual N."/>
            <person name="Hou J."/>
            <person name="Wang L."/>
            <person name="Wang M."/>
            <person name="Yang K.Y."/>
            <person name="Cui Y."/>
            <person name="Leung E.L."/>
            <person name="Nong W."/>
            <person name="Shin S.K."/>
            <person name="Au S.W."/>
            <person name="Jeong K.Y."/>
            <person name="Chew F.T."/>
            <person name="Hui J.H."/>
            <person name="Leung T.F."/>
            <person name="Tungtrongchitr A."/>
            <person name="Zhong N."/>
            <person name="Liu Z."/>
            <person name="Tsui S.K."/>
        </authorList>
    </citation>
    <scope>NUCLEOTIDE SEQUENCE [LARGE SCALE GENOMIC DNA]</scope>
    <source>
        <strain evidence="3">Derp</strain>
    </source>
</reference>
<sequence length="137" mass="15759">MKSIAISAIIFIIMFVMIVESRPSNRLPKPSTTTTTTQQPPESENEIDQPGSCRKIRLPFRQNVQACSEMVAEKFPYGCFMMKFSFGLNTVVCFTPNNEEQMNDDKEQSYCHRIDWPLYNLDGTLCLSYKWAIPALF</sequence>
<keyword evidence="2" id="KW-0732">Signal</keyword>
<name>A0ABQ8IT96_DERPT</name>
<gene>
    <name evidence="3" type="ORF">DERP_008019</name>
</gene>
<dbReference type="EMBL" id="NJHN03000121">
    <property type="protein sequence ID" value="KAH9413541.1"/>
    <property type="molecule type" value="Genomic_DNA"/>
</dbReference>
<keyword evidence="4" id="KW-1185">Reference proteome</keyword>
<feature type="chain" id="PRO_5046502409" evidence="2">
    <location>
        <begin position="22"/>
        <end position="137"/>
    </location>
</feature>
<accession>A0ABQ8IT96</accession>
<organism evidence="3 4">
    <name type="scientific">Dermatophagoides pteronyssinus</name>
    <name type="common">European house dust mite</name>
    <dbReference type="NCBI Taxonomy" id="6956"/>
    <lineage>
        <taxon>Eukaryota</taxon>
        <taxon>Metazoa</taxon>
        <taxon>Ecdysozoa</taxon>
        <taxon>Arthropoda</taxon>
        <taxon>Chelicerata</taxon>
        <taxon>Arachnida</taxon>
        <taxon>Acari</taxon>
        <taxon>Acariformes</taxon>
        <taxon>Sarcoptiformes</taxon>
        <taxon>Astigmata</taxon>
        <taxon>Psoroptidia</taxon>
        <taxon>Analgoidea</taxon>
        <taxon>Pyroglyphidae</taxon>
        <taxon>Dermatophagoidinae</taxon>
        <taxon>Dermatophagoides</taxon>
    </lineage>
</organism>
<reference evidence="3 4" key="1">
    <citation type="journal article" date="2018" name="J. Allergy Clin. Immunol.">
        <title>High-quality assembly of Dermatophagoides pteronyssinus genome and transcriptome reveals a wide range of novel allergens.</title>
        <authorList>
            <person name="Liu X.Y."/>
            <person name="Yang K.Y."/>
            <person name="Wang M.Q."/>
            <person name="Kwok J.S."/>
            <person name="Zeng X."/>
            <person name="Yang Z."/>
            <person name="Xiao X.J."/>
            <person name="Lau C.P."/>
            <person name="Li Y."/>
            <person name="Huang Z.M."/>
            <person name="Ba J.G."/>
            <person name="Yim A.K."/>
            <person name="Ouyang C.Y."/>
            <person name="Ngai S.M."/>
            <person name="Chan T.F."/>
            <person name="Leung E.L."/>
            <person name="Liu L."/>
            <person name="Liu Z.G."/>
            <person name="Tsui S.K."/>
        </authorList>
    </citation>
    <scope>NUCLEOTIDE SEQUENCE [LARGE SCALE GENOMIC DNA]</scope>
    <source>
        <strain evidence="3">Derp</strain>
    </source>
</reference>
<proteinExistence type="predicted"/>
<evidence type="ECO:0000256" key="1">
    <source>
        <dbReference type="SAM" id="MobiDB-lite"/>
    </source>
</evidence>